<reference evidence="1" key="1">
    <citation type="submission" date="2022-04" db="EMBL/GenBank/DDBJ databases">
        <title>Jade perch genome.</title>
        <authorList>
            <person name="Chao B."/>
        </authorList>
    </citation>
    <scope>NUCLEOTIDE SEQUENCE</scope>
    <source>
        <strain evidence="1">CB-2022</strain>
    </source>
</reference>
<dbReference type="Proteomes" id="UP000831701">
    <property type="component" value="Chromosome 7"/>
</dbReference>
<sequence>MSLGWPGNASGSPRKSWRKCLGLETVWKESLLSDSQIRSSLKISLGKQHHHHHSSIREDTAANLQEELLVSFYQCSTESVLLCRISARQTQPNWYIAYPPAQTVNGDVFIIRPVRGKLLRRSQAARRHCLLMKSPGQTLADYMYRNCGFIFKENHVKPLMLPVCYISNTLVQKATTTSELAAAFAVLPEDILSAVVWCHGNGVEGEEEGRLKGEPYSSEITEIKAGEWLGSAVEKEENSETMRNLRL</sequence>
<evidence type="ECO:0000313" key="2">
    <source>
        <dbReference type="Proteomes" id="UP000831701"/>
    </source>
</evidence>
<keyword evidence="2" id="KW-1185">Reference proteome</keyword>
<dbReference type="EMBL" id="CM041537">
    <property type="protein sequence ID" value="KAI3369272.1"/>
    <property type="molecule type" value="Genomic_DNA"/>
</dbReference>
<protein>
    <submittedName>
        <fullName evidence="1">Uncharacterized protein</fullName>
    </submittedName>
</protein>
<evidence type="ECO:0000313" key="1">
    <source>
        <dbReference type="EMBL" id="KAI3369272.1"/>
    </source>
</evidence>
<organism evidence="1 2">
    <name type="scientific">Scortum barcoo</name>
    <name type="common">barcoo grunter</name>
    <dbReference type="NCBI Taxonomy" id="214431"/>
    <lineage>
        <taxon>Eukaryota</taxon>
        <taxon>Metazoa</taxon>
        <taxon>Chordata</taxon>
        <taxon>Craniata</taxon>
        <taxon>Vertebrata</taxon>
        <taxon>Euteleostomi</taxon>
        <taxon>Actinopterygii</taxon>
        <taxon>Neopterygii</taxon>
        <taxon>Teleostei</taxon>
        <taxon>Neoteleostei</taxon>
        <taxon>Acanthomorphata</taxon>
        <taxon>Eupercaria</taxon>
        <taxon>Centrarchiformes</taxon>
        <taxon>Terapontoidei</taxon>
        <taxon>Terapontidae</taxon>
        <taxon>Scortum</taxon>
    </lineage>
</organism>
<comment type="caution">
    <text evidence="1">The sequence shown here is derived from an EMBL/GenBank/DDBJ whole genome shotgun (WGS) entry which is preliminary data.</text>
</comment>
<accession>A0ACB8WN78</accession>
<proteinExistence type="predicted"/>
<gene>
    <name evidence="1" type="ORF">L3Q82_007525</name>
</gene>
<name>A0ACB8WN78_9TELE</name>